<evidence type="ECO:0000259" key="1">
    <source>
        <dbReference type="Pfam" id="PF18962"/>
    </source>
</evidence>
<proteinExistence type="predicted"/>
<name>A0A5C8IVC3_9BACT</name>
<comment type="caution">
    <text evidence="2">The sequence shown here is derived from an EMBL/GenBank/DDBJ whole genome shotgun (WGS) entry which is preliminary data.</text>
</comment>
<sequence length="159" mass="16632">MCKGQAPIKLSGGLPGGGRYSGPGVTDGVFYPDSTGSGTFTITYSYYDSRGCGSTAQSDIDVSTCTSVEDKVATAPELLLYPNPSTGKFTLQAASLNRQSLHVTVYSVDGRVVKQGIAPLNPAGKTEMDLSGFSTGIYHVQVSGKDGQVWRKNIAIVGK</sequence>
<reference evidence="2 3" key="1">
    <citation type="submission" date="2019-08" db="EMBL/GenBank/DDBJ databases">
        <authorList>
            <person name="Shi S."/>
        </authorList>
    </citation>
    <scope>NUCLEOTIDE SEQUENCE [LARGE SCALE GENOMIC DNA]</scope>
    <source>
        <strain evidence="2 3">GY10130</strain>
    </source>
</reference>
<protein>
    <submittedName>
        <fullName evidence="2">T9SS type A sorting domain-containing protein</fullName>
    </submittedName>
</protein>
<feature type="domain" description="Secretion system C-terminal sorting" evidence="1">
    <location>
        <begin position="80"/>
        <end position="154"/>
    </location>
</feature>
<dbReference type="AlphaFoldDB" id="A0A5C8IVC3"/>
<dbReference type="Pfam" id="PF18962">
    <property type="entry name" value="Por_Secre_tail"/>
    <property type="match status" value="1"/>
</dbReference>
<evidence type="ECO:0000313" key="3">
    <source>
        <dbReference type="Proteomes" id="UP000321926"/>
    </source>
</evidence>
<keyword evidence="3" id="KW-1185">Reference proteome</keyword>
<accession>A0A5C8IVC3</accession>
<organism evidence="2 3">
    <name type="scientific">Pontibacter qinzhouensis</name>
    <dbReference type="NCBI Taxonomy" id="2603253"/>
    <lineage>
        <taxon>Bacteria</taxon>
        <taxon>Pseudomonadati</taxon>
        <taxon>Bacteroidota</taxon>
        <taxon>Cytophagia</taxon>
        <taxon>Cytophagales</taxon>
        <taxon>Hymenobacteraceae</taxon>
        <taxon>Pontibacter</taxon>
    </lineage>
</organism>
<evidence type="ECO:0000313" key="2">
    <source>
        <dbReference type="EMBL" id="TXK24921.1"/>
    </source>
</evidence>
<gene>
    <name evidence="2" type="ORF">FVR03_22150</name>
</gene>
<dbReference type="Proteomes" id="UP000321926">
    <property type="component" value="Unassembled WGS sequence"/>
</dbReference>
<dbReference type="EMBL" id="VRTY01000136">
    <property type="protein sequence ID" value="TXK24921.1"/>
    <property type="molecule type" value="Genomic_DNA"/>
</dbReference>
<dbReference type="NCBIfam" id="TIGR04183">
    <property type="entry name" value="Por_Secre_tail"/>
    <property type="match status" value="1"/>
</dbReference>
<dbReference type="InterPro" id="IPR026444">
    <property type="entry name" value="Secre_tail"/>
</dbReference>
<dbReference type="OrthoDB" id="979598at2"/>